<evidence type="ECO:0000259" key="1">
    <source>
        <dbReference type="PROSITE" id="PS51186"/>
    </source>
</evidence>
<sequence length="171" mass="19764">MSPEIETARLKFRPFTLDDVDALHQMWIHPDVRKYLCDDKVIPREEVASLIEKSIACFQTNNFGLWGVFLREQEILIGFGGFWYFHTPPELEMIYGVAPEYWNRGYATEIAKATIKYGFEQLGFDRIVANADAPNLASLRVMQKAGMKFEKAANVNNLDLVFYSISRAEWE</sequence>
<dbReference type="InterPro" id="IPR000182">
    <property type="entry name" value="GNAT_dom"/>
</dbReference>
<reference evidence="2" key="1">
    <citation type="submission" date="2019-10" db="EMBL/GenBank/DDBJ databases">
        <title>Draft genome sequece of Microseira wollei NIES-4236.</title>
        <authorList>
            <person name="Yamaguchi H."/>
            <person name="Suzuki S."/>
            <person name="Kawachi M."/>
        </authorList>
    </citation>
    <scope>NUCLEOTIDE SEQUENCE</scope>
    <source>
        <strain evidence="2">NIES-4236</strain>
    </source>
</reference>
<dbReference type="Pfam" id="PF13302">
    <property type="entry name" value="Acetyltransf_3"/>
    <property type="match status" value="1"/>
</dbReference>
<dbReference type="Gene3D" id="3.40.630.30">
    <property type="match status" value="1"/>
</dbReference>
<dbReference type="PANTHER" id="PTHR43792">
    <property type="entry name" value="GNAT FAMILY, PUTATIVE (AFU_ORTHOLOGUE AFUA_3G00765)-RELATED-RELATED"/>
    <property type="match status" value="1"/>
</dbReference>
<evidence type="ECO:0000313" key="2">
    <source>
        <dbReference type="EMBL" id="GET35586.1"/>
    </source>
</evidence>
<dbReference type="InterPro" id="IPR016181">
    <property type="entry name" value="Acyl_CoA_acyltransferase"/>
</dbReference>
<evidence type="ECO:0000313" key="3">
    <source>
        <dbReference type="Proteomes" id="UP001050975"/>
    </source>
</evidence>
<dbReference type="InterPro" id="IPR051531">
    <property type="entry name" value="N-acetyltransferase"/>
</dbReference>
<dbReference type="GO" id="GO:0016747">
    <property type="term" value="F:acyltransferase activity, transferring groups other than amino-acyl groups"/>
    <property type="evidence" value="ECO:0007669"/>
    <property type="project" value="InterPro"/>
</dbReference>
<dbReference type="SUPFAM" id="SSF55729">
    <property type="entry name" value="Acyl-CoA N-acyltransferases (Nat)"/>
    <property type="match status" value="1"/>
</dbReference>
<dbReference type="AlphaFoldDB" id="A0AAV3X313"/>
<protein>
    <submittedName>
        <fullName evidence="2">GCN5-related N-acetyltransferase</fullName>
    </submittedName>
</protein>
<comment type="caution">
    <text evidence="2">The sequence shown here is derived from an EMBL/GenBank/DDBJ whole genome shotgun (WGS) entry which is preliminary data.</text>
</comment>
<organism evidence="2 3">
    <name type="scientific">Microseira wollei NIES-4236</name>
    <dbReference type="NCBI Taxonomy" id="2530354"/>
    <lineage>
        <taxon>Bacteria</taxon>
        <taxon>Bacillati</taxon>
        <taxon>Cyanobacteriota</taxon>
        <taxon>Cyanophyceae</taxon>
        <taxon>Oscillatoriophycideae</taxon>
        <taxon>Aerosakkonematales</taxon>
        <taxon>Aerosakkonemataceae</taxon>
        <taxon>Microseira</taxon>
    </lineage>
</organism>
<dbReference type="PANTHER" id="PTHR43792:SF1">
    <property type="entry name" value="N-ACETYLTRANSFERASE DOMAIN-CONTAINING PROTEIN"/>
    <property type="match status" value="1"/>
</dbReference>
<dbReference type="CDD" id="cd04301">
    <property type="entry name" value="NAT_SF"/>
    <property type="match status" value="1"/>
</dbReference>
<gene>
    <name evidence="2" type="ORF">MiSe_03280</name>
</gene>
<accession>A0AAV3X313</accession>
<dbReference type="RefSeq" id="WP_226573365.1">
    <property type="nucleotide sequence ID" value="NZ_BLAY01000002.1"/>
</dbReference>
<proteinExistence type="predicted"/>
<feature type="domain" description="N-acetyltransferase" evidence="1">
    <location>
        <begin position="10"/>
        <end position="169"/>
    </location>
</feature>
<dbReference type="EMBL" id="BLAY01000002">
    <property type="protein sequence ID" value="GET35586.1"/>
    <property type="molecule type" value="Genomic_DNA"/>
</dbReference>
<dbReference type="Proteomes" id="UP001050975">
    <property type="component" value="Unassembled WGS sequence"/>
</dbReference>
<dbReference type="PROSITE" id="PS51186">
    <property type="entry name" value="GNAT"/>
    <property type="match status" value="1"/>
</dbReference>
<keyword evidence="3" id="KW-1185">Reference proteome</keyword>
<name>A0AAV3X313_9CYAN</name>